<feature type="transmembrane region" description="Helical" evidence="1">
    <location>
        <begin position="368"/>
        <end position="387"/>
    </location>
</feature>
<name>Q7NNH4_GLOVI</name>
<dbReference type="TCDB" id="3.A.1.145.2">
    <property type="family name" value="the atp-binding cassette (abc) superfamily"/>
</dbReference>
<gene>
    <name evidence="2" type="ordered locus">glr0437</name>
</gene>
<accession>Q7NNH4</accession>
<dbReference type="EnsemblBacteria" id="BAC88378">
    <property type="protein sequence ID" value="BAC88378"/>
    <property type="gene ID" value="BAC88378"/>
</dbReference>
<dbReference type="eggNOG" id="COG0842">
    <property type="taxonomic scope" value="Bacteria"/>
</dbReference>
<feature type="transmembrane region" description="Helical" evidence="1">
    <location>
        <begin position="261"/>
        <end position="285"/>
    </location>
</feature>
<dbReference type="EMBL" id="BA000045">
    <property type="protein sequence ID" value="BAC88378.1"/>
    <property type="molecule type" value="Genomic_DNA"/>
</dbReference>
<dbReference type="HOGENOM" id="CLU_518527_0_0_3"/>
<reference evidence="2 3" key="1">
    <citation type="journal article" date="2003" name="DNA Res.">
        <title>Complete genome structure of Gloeobacter violaceus PCC 7421, a cyanobacterium that lacks thylakoids.</title>
        <authorList>
            <person name="Nakamura Y."/>
            <person name="Kaneko T."/>
            <person name="Sato S."/>
            <person name="Mimuro M."/>
            <person name="Miyashita H."/>
            <person name="Tsuchiya T."/>
            <person name="Sasamoto S."/>
            <person name="Watanabe A."/>
            <person name="Kawashima K."/>
            <person name="Kishida Y."/>
            <person name="Kiyokawa C."/>
            <person name="Kohara M."/>
            <person name="Matsumoto M."/>
            <person name="Matsuno A."/>
            <person name="Nakazaki N."/>
            <person name="Shimpo S."/>
            <person name="Takeuchi C."/>
            <person name="Yamada M."/>
            <person name="Tabata S."/>
        </authorList>
    </citation>
    <scope>NUCLEOTIDE SEQUENCE [LARGE SCALE GENOMIC DNA]</scope>
    <source>
        <strain evidence="3">ATCC 29082 / PCC 7421</strain>
    </source>
</reference>
<proteinExistence type="predicted"/>
<keyword evidence="1" id="KW-0472">Membrane</keyword>
<dbReference type="OrthoDB" id="6017159at2"/>
<protein>
    <submittedName>
        <fullName evidence="2">Glr0437 protein</fullName>
    </submittedName>
</protein>
<evidence type="ECO:0000313" key="3">
    <source>
        <dbReference type="Proteomes" id="UP000000557"/>
    </source>
</evidence>
<keyword evidence="1" id="KW-0812">Transmembrane</keyword>
<dbReference type="AlphaFoldDB" id="Q7NNH4"/>
<dbReference type="STRING" id="251221.gene:10757909"/>
<feature type="transmembrane region" description="Helical" evidence="1">
    <location>
        <begin position="339"/>
        <end position="362"/>
    </location>
</feature>
<dbReference type="KEGG" id="gvi:glr0437"/>
<sequence length="529" mass="56705">MNIAFQRIQAIVVTDFRLRFRRLSTAVLFLLLCLTAYSLVPDPSSGTTLMAVNGQRVLYNSTVIALVTSVLGSVLLTLTGFYLVSHSLQREITARTGFVVAATPVRNIEYLAGKFLGNAVLLGSIGVGLMLGVMVMHLLRAESPLEPLVYLSIYLWILLPTVAFVSAIALVFETFPWISGRLGDVIYFFVWAVLLSVPAALLASGRALDGWQLIDTTGLSYAIDEITRQTQGKEVSLGAVPFDRGKPTLEMTTVGWSQGAILTRLATILLALPLLGLALTAFARFDPTRIKLSERSSTINPLAWLNGLVKPLARVLEPLYAIAAIAGLPGWLRLVLCDALLTLSLSPLILIVVVGLAVANSFLPIETVHSTILPLMFVALVPVLAGIPTRERQAGLTALLLTVPAARSNFAGWKYGSLLVVTLCFTAIPLLRLVWVQPGEGISLMAGSLFVAAAALAGGMLSGGPKTFVLIFMLFLYLVVSGGGQSSTLDFAGWYGKATPAVQGGYAAAAAVLVAVCHLKHRWDLRRMY</sequence>
<organism evidence="2 3">
    <name type="scientific">Gloeobacter violaceus (strain ATCC 29082 / PCC 7421)</name>
    <dbReference type="NCBI Taxonomy" id="251221"/>
    <lineage>
        <taxon>Bacteria</taxon>
        <taxon>Bacillati</taxon>
        <taxon>Cyanobacteriota</taxon>
        <taxon>Cyanophyceae</taxon>
        <taxon>Gloeobacterales</taxon>
        <taxon>Gloeobacteraceae</taxon>
        <taxon>Gloeobacter</taxon>
    </lineage>
</organism>
<feature type="transmembrane region" description="Helical" evidence="1">
    <location>
        <begin position="441"/>
        <end position="461"/>
    </location>
</feature>
<feature type="transmembrane region" description="Helical" evidence="1">
    <location>
        <begin position="62"/>
        <end position="84"/>
    </location>
</feature>
<feature type="transmembrane region" description="Helical" evidence="1">
    <location>
        <begin position="501"/>
        <end position="519"/>
    </location>
</feature>
<feature type="transmembrane region" description="Helical" evidence="1">
    <location>
        <begin position="415"/>
        <end position="435"/>
    </location>
</feature>
<reference evidence="2 3" key="2">
    <citation type="journal article" date="2003" name="DNA Res.">
        <title>Complete genome structure of Gloeobacter violaceus PCC 7421, a cyanobacterium that lacks thylakoids (supplement).</title>
        <authorList>
            <person name="Nakamura Y."/>
            <person name="Kaneko T."/>
            <person name="Sato S."/>
            <person name="Mimuro M."/>
            <person name="Miyashita H."/>
            <person name="Tsuchiya T."/>
            <person name="Sasamoto S."/>
            <person name="Watanabe A."/>
            <person name="Kawashima K."/>
            <person name="Kishida Y."/>
            <person name="Kiyokawa C."/>
            <person name="Kohara M."/>
            <person name="Matsumoto M."/>
            <person name="Matsuno A."/>
            <person name="Nakazaki N."/>
            <person name="Shimpo S."/>
            <person name="Takeuchi C."/>
            <person name="Yamada M."/>
            <person name="Tabata S."/>
        </authorList>
    </citation>
    <scope>NUCLEOTIDE SEQUENCE [LARGE SCALE GENOMIC DNA]</scope>
    <source>
        <strain evidence="3">ATCC 29082 / PCC 7421</strain>
    </source>
</reference>
<feature type="transmembrane region" description="Helical" evidence="1">
    <location>
        <begin position="115"/>
        <end position="139"/>
    </location>
</feature>
<keyword evidence="3" id="KW-1185">Reference proteome</keyword>
<keyword evidence="1" id="KW-1133">Transmembrane helix</keyword>
<feature type="transmembrane region" description="Helical" evidence="1">
    <location>
        <begin position="151"/>
        <end position="172"/>
    </location>
</feature>
<feature type="transmembrane region" description="Helical" evidence="1">
    <location>
        <begin position="184"/>
        <end position="203"/>
    </location>
</feature>
<dbReference type="Proteomes" id="UP000000557">
    <property type="component" value="Chromosome"/>
</dbReference>
<dbReference type="RefSeq" id="WP_011140440.1">
    <property type="nucleotide sequence ID" value="NC_005125.1"/>
</dbReference>
<evidence type="ECO:0000313" key="2">
    <source>
        <dbReference type="EMBL" id="BAC88378.1"/>
    </source>
</evidence>
<feature type="transmembrane region" description="Helical" evidence="1">
    <location>
        <begin position="468"/>
        <end position="489"/>
    </location>
</feature>
<dbReference type="InParanoid" id="Q7NNH4"/>
<evidence type="ECO:0000256" key="1">
    <source>
        <dbReference type="SAM" id="Phobius"/>
    </source>
</evidence>